<organism evidence="2">
    <name type="scientific">Tanacetum cinerariifolium</name>
    <name type="common">Dalmatian daisy</name>
    <name type="synonym">Chrysanthemum cinerariifolium</name>
    <dbReference type="NCBI Taxonomy" id="118510"/>
    <lineage>
        <taxon>Eukaryota</taxon>
        <taxon>Viridiplantae</taxon>
        <taxon>Streptophyta</taxon>
        <taxon>Embryophyta</taxon>
        <taxon>Tracheophyta</taxon>
        <taxon>Spermatophyta</taxon>
        <taxon>Magnoliopsida</taxon>
        <taxon>eudicotyledons</taxon>
        <taxon>Gunneridae</taxon>
        <taxon>Pentapetalae</taxon>
        <taxon>asterids</taxon>
        <taxon>campanulids</taxon>
        <taxon>Asterales</taxon>
        <taxon>Asteraceae</taxon>
        <taxon>Asteroideae</taxon>
        <taxon>Anthemideae</taxon>
        <taxon>Anthemidinae</taxon>
        <taxon>Tanacetum</taxon>
    </lineage>
</organism>
<evidence type="ECO:0000313" key="2">
    <source>
        <dbReference type="EMBL" id="GEZ39624.1"/>
    </source>
</evidence>
<reference evidence="2" key="1">
    <citation type="journal article" date="2019" name="Sci. Rep.">
        <title>Draft genome of Tanacetum cinerariifolium, the natural source of mosquito coil.</title>
        <authorList>
            <person name="Yamashiro T."/>
            <person name="Shiraishi A."/>
            <person name="Satake H."/>
            <person name="Nakayama K."/>
        </authorList>
    </citation>
    <scope>NUCLEOTIDE SEQUENCE</scope>
</reference>
<feature type="compositionally biased region" description="Basic and acidic residues" evidence="1">
    <location>
        <begin position="297"/>
        <end position="315"/>
    </location>
</feature>
<gene>
    <name evidence="2" type="ORF">Tci_511597</name>
</gene>
<name>A0A699IEQ8_TANCI</name>
<feature type="region of interest" description="Disordered" evidence="1">
    <location>
        <begin position="363"/>
        <end position="395"/>
    </location>
</feature>
<protein>
    <submittedName>
        <fullName evidence="2">Uncharacterized protein</fullName>
    </submittedName>
</protein>
<accession>A0A699IEQ8</accession>
<feature type="non-terminal residue" evidence="2">
    <location>
        <position position="1"/>
    </location>
</feature>
<evidence type="ECO:0000256" key="1">
    <source>
        <dbReference type="SAM" id="MobiDB-lite"/>
    </source>
</evidence>
<feature type="compositionally biased region" description="Basic and acidic residues" evidence="1">
    <location>
        <begin position="363"/>
        <end position="392"/>
    </location>
</feature>
<dbReference type="AlphaFoldDB" id="A0A699IEQ8"/>
<proteinExistence type="predicted"/>
<feature type="region of interest" description="Disordered" evidence="1">
    <location>
        <begin position="294"/>
        <end position="315"/>
    </location>
</feature>
<dbReference type="EMBL" id="BKCJ010273867">
    <property type="protein sequence ID" value="GEZ39624.1"/>
    <property type="molecule type" value="Genomic_DNA"/>
</dbReference>
<comment type="caution">
    <text evidence="2">The sequence shown here is derived from an EMBL/GenBank/DDBJ whole genome shotgun (WGS) entry which is preliminary data.</text>
</comment>
<sequence length="428" mass="48376">RKYKTKKPRRKDTELPQTSVPIEVIVAEAVYEEMYDSVERAATTATGLDAEQDRGIIKDRLTLTELMELCAQLQSRVLALDTTKTNQALQIGSLKRREKKIEKKASKRTHKLSILYKIGSSRRIKSSNEASLDDSEDASKEGRIIDNLDDDKGVTFVDEAQGRNDQDMFHTVTAAGVEVSAASTTPTISIDDITLAKALAAFKSSKHMSSKDKGKERMIKPKKPLKKKYQIMIDEEVVRNLDAQLQAELEEEERLARQKEEEANIALIAKCDDVQAMMDADHELAERLQAEAQGELTIKERSEEEKTTNQSSKEESDVYLSKNIVGFIHNQLKNKSFEEGQKAFNNTISWINSFVPMDKEVTERSSKRAGEKLKSDKSKKQTLDKKVEVKEDNDQEEATMKMYMKIIFDDEIALDAIPLATKPPIIVD</sequence>